<dbReference type="EMBL" id="OL829978">
    <property type="protein sequence ID" value="UMO76343.1"/>
    <property type="molecule type" value="Genomic_DNA"/>
</dbReference>
<dbReference type="InterPro" id="IPR001310">
    <property type="entry name" value="Histidine_triad_HIT"/>
</dbReference>
<dbReference type="PRINTS" id="PR00332">
    <property type="entry name" value="HISTRIAD"/>
</dbReference>
<name>A0AA49BRY0_9CAUD</name>
<dbReference type="KEGG" id="vg:77926913"/>
<dbReference type="GO" id="GO:0009117">
    <property type="term" value="P:nucleotide metabolic process"/>
    <property type="evidence" value="ECO:0007669"/>
    <property type="project" value="TreeGrafter"/>
</dbReference>
<feature type="domain" description="HIT" evidence="1">
    <location>
        <begin position="70"/>
        <end position="175"/>
    </location>
</feature>
<sequence length="184" mass="21229">MSFLSNPDGPLGWRGNDALIWAQTVHKAEYKHAKFFANKVDTSRYWKITKEDLDRCIAWYEQDKEEIECIFCKIVRGESPVDLVWDDYSAWVIRPLQPVVEDHVIVIPTRHQRDFATPYKGANFAPHTMTTASEYAAKFPDRDYNLITSKGTAATQSVFHLHIHLVPRVKGDGLKLPWSGQHFK</sequence>
<accession>A0AA49BRY0</accession>
<dbReference type="Proteomes" id="UP001202581">
    <property type="component" value="Segment"/>
</dbReference>
<dbReference type="PANTHER" id="PTHR46648">
    <property type="entry name" value="HIT FAMILY PROTEIN 1"/>
    <property type="match status" value="1"/>
</dbReference>
<proteinExistence type="predicted"/>
<dbReference type="Pfam" id="PF01230">
    <property type="entry name" value="HIT"/>
    <property type="match status" value="1"/>
</dbReference>
<dbReference type="GO" id="GO:0003824">
    <property type="term" value="F:catalytic activity"/>
    <property type="evidence" value="ECO:0007669"/>
    <property type="project" value="InterPro"/>
</dbReference>
<evidence type="ECO:0000259" key="1">
    <source>
        <dbReference type="PROSITE" id="PS51084"/>
    </source>
</evidence>
<reference evidence="2" key="1">
    <citation type="submission" date="2021-12" db="EMBL/GenBank/DDBJ databases">
        <authorList>
            <person name="Khadka S."/>
            <person name="Uribe D.A."/>
            <person name="Klipsch I.N."/>
            <person name="Rene S.R."/>
            <person name="Jimenez M.L."/>
            <person name="Saini B.K."/>
            <person name="Zugasti M."/>
            <person name="Bullon R.M."/>
            <person name="Sharp C.D."/>
            <person name="Kapinga K.O."/>
            <person name="Warner C.P."/>
            <person name="Sarinana J."/>
            <person name="Jimenez A."/>
            <person name="Layton S.R."/>
            <person name="Nayek S."/>
            <person name="Hughes L.E."/>
            <person name="Garlena R.A."/>
            <person name="Russell D.A."/>
            <person name="Jacobs-Sera D."/>
            <person name="Hatfull G.F."/>
        </authorList>
    </citation>
    <scope>NUCLEOTIDE SEQUENCE</scope>
</reference>
<evidence type="ECO:0000313" key="3">
    <source>
        <dbReference type="Proteomes" id="UP001202581"/>
    </source>
</evidence>
<organism evidence="2 3">
    <name type="scientific">Streptomyces phage Tomas</name>
    <dbReference type="NCBI Taxonomy" id="2914443"/>
    <lineage>
        <taxon>Viruses</taxon>
        <taxon>Duplodnaviria</taxon>
        <taxon>Heunggongvirae</taxon>
        <taxon>Uroviricota</taxon>
        <taxon>Caudoviricetes</taxon>
        <taxon>Stanwilliamsviridae</taxon>
        <taxon>Boydwoodruffvirinae</taxon>
        <taxon>Tomasvirus</taxon>
        <taxon>Tomasvirus tomas</taxon>
    </lineage>
</organism>
<dbReference type="PANTHER" id="PTHR46648:SF1">
    <property type="entry name" value="ADENOSINE 5'-MONOPHOSPHORAMIDASE HNT1"/>
    <property type="match status" value="1"/>
</dbReference>
<dbReference type="PROSITE" id="PS51084">
    <property type="entry name" value="HIT_2"/>
    <property type="match status" value="1"/>
</dbReference>
<dbReference type="SUPFAM" id="SSF54197">
    <property type="entry name" value="HIT-like"/>
    <property type="match status" value="1"/>
</dbReference>
<dbReference type="Gene3D" id="3.30.428.10">
    <property type="entry name" value="HIT-like"/>
    <property type="match status" value="1"/>
</dbReference>
<protein>
    <submittedName>
        <fullName evidence="2">Histidine triad nucleotide binding protein</fullName>
    </submittedName>
</protein>
<dbReference type="RefSeq" id="YP_010651282.1">
    <property type="nucleotide sequence ID" value="NC_070781.1"/>
</dbReference>
<dbReference type="InterPro" id="IPR011146">
    <property type="entry name" value="HIT-like"/>
</dbReference>
<keyword evidence="3" id="KW-1185">Reference proteome</keyword>
<dbReference type="InterPro" id="IPR036265">
    <property type="entry name" value="HIT-like_sf"/>
</dbReference>
<gene>
    <name evidence="2" type="primary">195</name>
    <name evidence="2" type="ORF">SEA_TOMAS_195</name>
</gene>
<evidence type="ECO:0000313" key="2">
    <source>
        <dbReference type="EMBL" id="UMO76343.1"/>
    </source>
</evidence>
<dbReference type="GeneID" id="77926913"/>